<evidence type="ECO:0000259" key="2">
    <source>
        <dbReference type="Pfam" id="PF00006"/>
    </source>
</evidence>
<feature type="domain" description="ATPase F1/V1/A1 complex alpha/beta subunit nucleotide-binding" evidence="2">
    <location>
        <begin position="172"/>
        <end position="383"/>
    </location>
</feature>
<dbReference type="EMBL" id="CAXAMM010018280">
    <property type="protein sequence ID" value="CAK9043030.1"/>
    <property type="molecule type" value="Genomic_DNA"/>
</dbReference>
<dbReference type="Pfam" id="PF00006">
    <property type="entry name" value="ATP-synt_ab"/>
    <property type="match status" value="1"/>
</dbReference>
<comment type="similarity">
    <text evidence="1">Belongs to the ATPase alpha/beta chains family.</text>
</comment>
<organism evidence="3 4">
    <name type="scientific">Durusdinium trenchii</name>
    <dbReference type="NCBI Taxonomy" id="1381693"/>
    <lineage>
        <taxon>Eukaryota</taxon>
        <taxon>Sar</taxon>
        <taxon>Alveolata</taxon>
        <taxon>Dinophyceae</taxon>
        <taxon>Suessiales</taxon>
        <taxon>Symbiodiniaceae</taxon>
        <taxon>Durusdinium</taxon>
    </lineage>
</organism>
<evidence type="ECO:0000256" key="1">
    <source>
        <dbReference type="ARBA" id="ARBA00008936"/>
    </source>
</evidence>
<dbReference type="InterPro" id="IPR027417">
    <property type="entry name" value="P-loop_NTPase"/>
</dbReference>
<comment type="caution">
    <text evidence="3">The sequence shown here is derived from an EMBL/GenBank/DDBJ whole genome shotgun (WGS) entry which is preliminary data.</text>
</comment>
<name>A0ABP0LV00_9DINO</name>
<accession>A0ABP0LV00</accession>
<dbReference type="SUPFAM" id="SSF52540">
    <property type="entry name" value="P-loop containing nucleoside triphosphate hydrolases"/>
    <property type="match status" value="1"/>
</dbReference>
<sequence length="515" mass="55078">MWRLLPARRGWRLRHSGHALRFAARRFAAHADIAASETTTSLLNQIQGSLRLNGSVWRQGTGTLQSSTGGLLRLTMQGDVSVGIGETPAVVVRFDKTGVVAAALSSDVDIGDQVTSCGTLALQSRTWPTTPVVTSLSELVSPAGKPEESLLKLPAQQVSKRLPISRHCPSGLAPVEALLPLGEGQRVGLASWVGPAGAGKSTALRMLVAAQAPSTAVVLVAHRSRARLEPPGVWSELCHLTDRQAPLLALAAEPFAPAPERYFLLLAALRLAVDLSNVHSHVLLCVDDAVGFAEAAQELGVPPLSAPQVIASTLEAAGCGTTPCAAGGVPRAMTVAMALDVSPEDDLALVPRELWRSAEPSLDVCLKFSHQLASKGVFPAIDLDVLNVTFGPTYQPAVLRQLRHELQRLLQRSARLREKLGHGTEATGRDLGFQAELEEVDTLGSDTVARSLLAQQHVPKSLREVVVLTCASVVFYFPHQKPSSCPAAFVCHAECPNNYNIAHLWWYLCCFLCNK</sequence>
<evidence type="ECO:0000313" key="4">
    <source>
        <dbReference type="Proteomes" id="UP001642464"/>
    </source>
</evidence>
<reference evidence="3 4" key="1">
    <citation type="submission" date="2024-02" db="EMBL/GenBank/DDBJ databases">
        <authorList>
            <person name="Chen Y."/>
            <person name="Shah S."/>
            <person name="Dougan E. K."/>
            <person name="Thang M."/>
            <person name="Chan C."/>
        </authorList>
    </citation>
    <scope>NUCLEOTIDE SEQUENCE [LARGE SCALE GENOMIC DNA]</scope>
</reference>
<protein>
    <submittedName>
        <fullName evidence="3">Type 3 secretion system ATPase (T3SS ATPase)</fullName>
    </submittedName>
</protein>
<dbReference type="InterPro" id="IPR000194">
    <property type="entry name" value="ATPase_F1/V1/A1_a/bsu_nucl-bd"/>
</dbReference>
<proteinExistence type="inferred from homology"/>
<dbReference type="Proteomes" id="UP001642464">
    <property type="component" value="Unassembled WGS sequence"/>
</dbReference>
<dbReference type="Gene3D" id="3.40.50.300">
    <property type="entry name" value="P-loop containing nucleotide triphosphate hydrolases"/>
    <property type="match status" value="1"/>
</dbReference>
<keyword evidence="4" id="KW-1185">Reference proteome</keyword>
<evidence type="ECO:0000313" key="3">
    <source>
        <dbReference type="EMBL" id="CAK9043030.1"/>
    </source>
</evidence>
<gene>
    <name evidence="3" type="ORF">SCF082_LOCUS24673</name>
</gene>